<keyword evidence="1" id="KW-0472">Membrane</keyword>
<keyword evidence="1" id="KW-1133">Transmembrane helix</keyword>
<evidence type="ECO:0000313" key="2">
    <source>
        <dbReference type="EMBL" id="NYV28171.1"/>
    </source>
</evidence>
<feature type="transmembrane region" description="Helical" evidence="1">
    <location>
        <begin position="44"/>
        <end position="65"/>
    </location>
</feature>
<sequence length="94" mass="11332">MKEKIKFILLVVLAIWIIFFSIFILPMLMGIIIGNIMFEENSMYLSILKMIFLIILLYIIPLSYFLKKLKEYNFKHFFVIIFLLVISYILIIFI</sequence>
<dbReference type="RefSeq" id="WP_067323153.1">
    <property type="nucleotide sequence ID" value="NZ_CBCRWS010000028.1"/>
</dbReference>
<keyword evidence="3" id="KW-1185">Reference proteome</keyword>
<protein>
    <submittedName>
        <fullName evidence="2">Uncharacterized protein</fullName>
    </submittedName>
</protein>
<comment type="caution">
    <text evidence="2">The sequence shown here is derived from an EMBL/GenBank/DDBJ whole genome shotgun (WGS) entry which is preliminary data.</text>
</comment>
<reference evidence="2 3" key="1">
    <citation type="submission" date="2020-05" db="EMBL/GenBank/DDBJ databases">
        <title>Streptobacillus felis strain LHL191014123.</title>
        <authorList>
            <person name="Fawzy A."/>
            <person name="Rau J."/>
            <person name="Risse K."/>
            <person name="Schauerte N."/>
            <person name="Geiger C."/>
            <person name="Blom J."/>
            <person name="Imirzalioglu C."/>
            <person name="Falgenhauer J."/>
            <person name="Bach A."/>
            <person name="Herden C."/>
            <person name="Eisenberg T."/>
        </authorList>
    </citation>
    <scope>NUCLEOTIDE SEQUENCE [LARGE SCALE GENOMIC DNA]</scope>
    <source>
        <strain evidence="2 3">LHL191014123</strain>
    </source>
</reference>
<dbReference type="Proteomes" id="UP000526184">
    <property type="component" value="Unassembled WGS sequence"/>
</dbReference>
<name>A0A7Z0PG70_9FUSO</name>
<dbReference type="AlphaFoldDB" id="A0A7Z0PG70"/>
<evidence type="ECO:0000256" key="1">
    <source>
        <dbReference type="SAM" id="Phobius"/>
    </source>
</evidence>
<keyword evidence="1" id="KW-0812">Transmembrane</keyword>
<dbReference type="EMBL" id="JABMKT010000023">
    <property type="protein sequence ID" value="NYV28171.1"/>
    <property type="molecule type" value="Genomic_DNA"/>
</dbReference>
<feature type="transmembrane region" description="Helical" evidence="1">
    <location>
        <begin position="7"/>
        <end position="38"/>
    </location>
</feature>
<gene>
    <name evidence="2" type="ORF">HP397_05045</name>
</gene>
<evidence type="ECO:0000313" key="3">
    <source>
        <dbReference type="Proteomes" id="UP000526184"/>
    </source>
</evidence>
<feature type="transmembrane region" description="Helical" evidence="1">
    <location>
        <begin position="77"/>
        <end position="93"/>
    </location>
</feature>
<proteinExistence type="predicted"/>
<accession>A0A7Z0PG70</accession>
<organism evidence="2 3">
    <name type="scientific">Streptobacillus felis</name>
    <dbReference type="NCBI Taxonomy" id="1384509"/>
    <lineage>
        <taxon>Bacteria</taxon>
        <taxon>Fusobacteriati</taxon>
        <taxon>Fusobacteriota</taxon>
        <taxon>Fusobacteriia</taxon>
        <taxon>Fusobacteriales</taxon>
        <taxon>Leptotrichiaceae</taxon>
        <taxon>Streptobacillus</taxon>
    </lineage>
</organism>